<proteinExistence type="predicted"/>
<sequence>FCIVCGTSTRKIPRRRIAKKEPTKKEIRNKNKKSKFKIPDKFAIPDVSCLILPEKDEYHGAKNPYHQVNAVKYLETHYPIYVKKKFGAKGRVQYFPADKREDGIYDLLHDEKDEILSFIFETQPNLTKIEGRKVDKRVILRHCPEKAEGQYFLMPETFAIYEDVPNRNLYYRLVSAIPEIISDDRALKHTVEFRKNLDMLIRMQYNDSSIKFSLTSDVQEFISKQETLLYTNSVLGAINGLNTRLAGLENGIHTRFDSLEEKLYPMLDEIINKMPESKVFVNAAYAGSGLKKYLDSNKEVLKAIQKLTKKTKNVEKAVELLADRALAKELQYSINLEGGTEDRETYIVGRPFNAEIAINPKIKIEVGKVESTLPINSAWYGEKEKEIKKNKAYIKEDLAPGMQCTIELEINPPKQVKPLILKIHCRAKMSGEYYPVTIITQTLPIKVGRIKWIKIKKALKTALKKGVGFVIPKISDRVKALVEL</sequence>
<protein>
    <submittedName>
        <fullName evidence="2">Uncharacterized protein</fullName>
    </submittedName>
</protein>
<feature type="coiled-coil region" evidence="1">
    <location>
        <begin position="290"/>
        <end position="324"/>
    </location>
</feature>
<keyword evidence="1" id="KW-0175">Coiled coil</keyword>
<reference evidence="2" key="1">
    <citation type="journal article" date="2015" name="Nature">
        <title>Complex archaea that bridge the gap between prokaryotes and eukaryotes.</title>
        <authorList>
            <person name="Spang A."/>
            <person name="Saw J.H."/>
            <person name="Jorgensen S.L."/>
            <person name="Zaremba-Niedzwiedzka K."/>
            <person name="Martijn J."/>
            <person name="Lind A.E."/>
            <person name="van Eijk R."/>
            <person name="Schleper C."/>
            <person name="Guy L."/>
            <person name="Ettema T.J."/>
        </authorList>
    </citation>
    <scope>NUCLEOTIDE SEQUENCE</scope>
</reference>
<evidence type="ECO:0000256" key="1">
    <source>
        <dbReference type="SAM" id="Coils"/>
    </source>
</evidence>
<comment type="caution">
    <text evidence="2">The sequence shown here is derived from an EMBL/GenBank/DDBJ whole genome shotgun (WGS) entry which is preliminary data.</text>
</comment>
<accession>A0A0F9EF33</accession>
<organism evidence="2">
    <name type="scientific">marine sediment metagenome</name>
    <dbReference type="NCBI Taxonomy" id="412755"/>
    <lineage>
        <taxon>unclassified sequences</taxon>
        <taxon>metagenomes</taxon>
        <taxon>ecological metagenomes</taxon>
    </lineage>
</organism>
<feature type="non-terminal residue" evidence="2">
    <location>
        <position position="1"/>
    </location>
</feature>
<dbReference type="EMBL" id="LAZR01035088">
    <property type="protein sequence ID" value="KKL28466.1"/>
    <property type="molecule type" value="Genomic_DNA"/>
</dbReference>
<dbReference type="AlphaFoldDB" id="A0A0F9EF33"/>
<evidence type="ECO:0000313" key="2">
    <source>
        <dbReference type="EMBL" id="KKL28466.1"/>
    </source>
</evidence>
<name>A0A0F9EF33_9ZZZZ</name>
<gene>
    <name evidence="2" type="ORF">LCGC14_2374870</name>
</gene>